<proteinExistence type="predicted"/>
<dbReference type="AlphaFoldDB" id="A0A975BDH7"/>
<evidence type="ECO:0000259" key="1">
    <source>
        <dbReference type="SMART" id="SM00834"/>
    </source>
</evidence>
<protein>
    <submittedName>
        <fullName evidence="2">Regulatory protein, FmdB family</fullName>
    </submittedName>
</protein>
<dbReference type="RefSeq" id="WP_207689470.1">
    <property type="nucleotide sequence ID" value="NZ_CP061799.1"/>
</dbReference>
<dbReference type="EMBL" id="CP061799">
    <property type="protein sequence ID" value="QTA83659.1"/>
    <property type="molecule type" value="Genomic_DNA"/>
</dbReference>
<dbReference type="PANTHER" id="PTHR34404:SF2">
    <property type="entry name" value="CONSERVED SERINE RICH PROTEIN"/>
    <property type="match status" value="1"/>
</dbReference>
<dbReference type="Proteomes" id="UP000663720">
    <property type="component" value="Chromosome"/>
</dbReference>
<dbReference type="Pfam" id="PF09723">
    <property type="entry name" value="Zn_ribbon_8"/>
    <property type="match status" value="1"/>
</dbReference>
<feature type="domain" description="Putative regulatory protein FmdB zinc ribbon" evidence="1">
    <location>
        <begin position="1"/>
        <end position="43"/>
    </location>
</feature>
<dbReference type="NCBIfam" id="TIGR02605">
    <property type="entry name" value="CxxC_CxxC_SSSS"/>
    <property type="match status" value="1"/>
</dbReference>
<dbReference type="PANTHER" id="PTHR34404">
    <property type="entry name" value="REGULATORY PROTEIN, FMDB FAMILY"/>
    <property type="match status" value="1"/>
</dbReference>
<evidence type="ECO:0000313" key="3">
    <source>
        <dbReference type="Proteomes" id="UP000663720"/>
    </source>
</evidence>
<organism evidence="2 3">
    <name type="scientific">Desulfonema limicola</name>
    <dbReference type="NCBI Taxonomy" id="45656"/>
    <lineage>
        <taxon>Bacteria</taxon>
        <taxon>Pseudomonadati</taxon>
        <taxon>Thermodesulfobacteriota</taxon>
        <taxon>Desulfobacteria</taxon>
        <taxon>Desulfobacterales</taxon>
        <taxon>Desulfococcaceae</taxon>
        <taxon>Desulfonema</taxon>
    </lineage>
</organism>
<evidence type="ECO:0000313" key="2">
    <source>
        <dbReference type="EMBL" id="QTA83659.1"/>
    </source>
</evidence>
<dbReference type="InterPro" id="IPR013429">
    <property type="entry name" value="Regulatory_FmdB_Zinc_ribbon"/>
</dbReference>
<dbReference type="KEGG" id="dli:dnl_60720"/>
<reference evidence="2" key="1">
    <citation type="journal article" date="2021" name="Microb. Physiol.">
        <title>Proteogenomic Insights into the Physiology of Marine, Sulfate-Reducing, Filamentous Desulfonema limicola and Desulfonema magnum.</title>
        <authorList>
            <person name="Schnaars V."/>
            <person name="Wohlbrand L."/>
            <person name="Scheve S."/>
            <person name="Hinrichs C."/>
            <person name="Reinhardt R."/>
            <person name="Rabus R."/>
        </authorList>
    </citation>
    <scope>NUCLEOTIDE SEQUENCE</scope>
    <source>
        <strain evidence="2">5ac10</strain>
    </source>
</reference>
<gene>
    <name evidence="2" type="ORF">dnl_60720</name>
</gene>
<sequence>MPIYEFKCLKCNEYFEILVTRTKEDVAMECPKCKSEEFERVLSTTSYSMGDGQAKGAGVKTISKQCSGGSCTTYEVPGATR</sequence>
<accession>A0A975BDH7</accession>
<dbReference type="SMART" id="SM00834">
    <property type="entry name" value="CxxC_CXXC_SSSS"/>
    <property type="match status" value="1"/>
</dbReference>
<keyword evidence="3" id="KW-1185">Reference proteome</keyword>
<name>A0A975BDH7_9BACT</name>